<reference evidence="2 3" key="1">
    <citation type="submission" date="2023-03" db="EMBL/GenBank/DDBJ databases">
        <title>WGS of Gossypium arboreum.</title>
        <authorList>
            <person name="Yu D."/>
        </authorList>
    </citation>
    <scope>NUCLEOTIDE SEQUENCE [LARGE SCALE GENOMIC DNA]</scope>
    <source>
        <tissue evidence="2">Leaf</tissue>
    </source>
</reference>
<comment type="caution">
    <text evidence="2">The sequence shown here is derived from an EMBL/GenBank/DDBJ whole genome shotgun (WGS) entry which is preliminary data.</text>
</comment>
<dbReference type="EMBL" id="JARKNE010000001">
    <property type="protein sequence ID" value="KAK5846151.1"/>
    <property type="molecule type" value="Genomic_DNA"/>
</dbReference>
<accession>A0ABR0R3Q1</accession>
<feature type="region of interest" description="Disordered" evidence="1">
    <location>
        <begin position="287"/>
        <end position="321"/>
    </location>
</feature>
<evidence type="ECO:0000256" key="1">
    <source>
        <dbReference type="SAM" id="MobiDB-lite"/>
    </source>
</evidence>
<protein>
    <submittedName>
        <fullName evidence="2">Uncharacterized protein</fullName>
    </submittedName>
</protein>
<evidence type="ECO:0000313" key="2">
    <source>
        <dbReference type="EMBL" id="KAK5846151.1"/>
    </source>
</evidence>
<evidence type="ECO:0000313" key="3">
    <source>
        <dbReference type="Proteomes" id="UP001358586"/>
    </source>
</evidence>
<proteinExistence type="predicted"/>
<keyword evidence="3" id="KW-1185">Reference proteome</keyword>
<organism evidence="2 3">
    <name type="scientific">Gossypium arboreum</name>
    <name type="common">Tree cotton</name>
    <name type="synonym">Gossypium nanking</name>
    <dbReference type="NCBI Taxonomy" id="29729"/>
    <lineage>
        <taxon>Eukaryota</taxon>
        <taxon>Viridiplantae</taxon>
        <taxon>Streptophyta</taxon>
        <taxon>Embryophyta</taxon>
        <taxon>Tracheophyta</taxon>
        <taxon>Spermatophyta</taxon>
        <taxon>Magnoliopsida</taxon>
        <taxon>eudicotyledons</taxon>
        <taxon>Gunneridae</taxon>
        <taxon>Pentapetalae</taxon>
        <taxon>rosids</taxon>
        <taxon>malvids</taxon>
        <taxon>Malvales</taxon>
        <taxon>Malvaceae</taxon>
        <taxon>Malvoideae</taxon>
        <taxon>Gossypium</taxon>
    </lineage>
</organism>
<dbReference type="Proteomes" id="UP001358586">
    <property type="component" value="Chromosome 1"/>
</dbReference>
<name>A0ABR0R3Q1_GOSAR</name>
<gene>
    <name evidence="2" type="ORF">PVK06_002422</name>
</gene>
<sequence>MWRRGTPRLLSDEIVVRVSSRGRMICHIWLLDLRKVYHYLLSYLPCSIFFLPFVRISPVLQFCSLSKSVDFESIIKFSKDSGKSNGLEPKIVDSRKLWRRLEELEQVKTKYYEMLPIFKQMQTENQQMKMELKQNESIIQYMQNCIQQFKTTLEAQGQSYTSFDESIGWFLSQTNVQHGLVSPTSGIVVQDVNELLGLGVSGATNFQASMDNLYQQMGFGQYYNNTAASIAAGPSSVAPNSQGVEINSAAGFLGTNHDLPEFDVTNNHNNLFNYELGAGIVPDSSVGSSLGAANPEVENDGNPPPHTLFQGHFGNDLHKTP</sequence>